<protein>
    <submittedName>
        <fullName evidence="1">Uncharacterized protein</fullName>
    </submittedName>
</protein>
<organism evidence="1 2">
    <name type="scientific">Pedobacter suwonensis</name>
    <dbReference type="NCBI Taxonomy" id="332999"/>
    <lineage>
        <taxon>Bacteria</taxon>
        <taxon>Pseudomonadati</taxon>
        <taxon>Bacteroidota</taxon>
        <taxon>Sphingobacteriia</taxon>
        <taxon>Sphingobacteriales</taxon>
        <taxon>Sphingobacteriaceae</taxon>
        <taxon>Pedobacter</taxon>
    </lineage>
</organism>
<sequence length="53" mass="6061">MKANNLKQTNQKIEQFYNFLNSGSNLVIQFESAPKINEAIMREDVVTNSICLI</sequence>
<evidence type="ECO:0000313" key="1">
    <source>
        <dbReference type="EMBL" id="SFA54827.1"/>
    </source>
</evidence>
<proteinExistence type="predicted"/>
<dbReference type="STRING" id="332999.SAMN04488511_11421"/>
<name>A0A1I0TT11_9SPHI</name>
<dbReference type="AlphaFoldDB" id="A0A1I0TT11"/>
<keyword evidence="2" id="KW-1185">Reference proteome</keyword>
<accession>A0A1I0TT11</accession>
<reference evidence="2" key="1">
    <citation type="submission" date="2016-10" db="EMBL/GenBank/DDBJ databases">
        <authorList>
            <person name="Varghese N."/>
            <person name="Submissions S."/>
        </authorList>
    </citation>
    <scope>NUCLEOTIDE SEQUENCE [LARGE SCALE GENOMIC DNA]</scope>
    <source>
        <strain evidence="2">DSM 18130</strain>
    </source>
</reference>
<gene>
    <name evidence="1" type="ORF">SAMN04488511_11421</name>
</gene>
<dbReference type="Proteomes" id="UP000198836">
    <property type="component" value="Unassembled WGS sequence"/>
</dbReference>
<dbReference type="EMBL" id="FOJM01000014">
    <property type="protein sequence ID" value="SFA54827.1"/>
    <property type="molecule type" value="Genomic_DNA"/>
</dbReference>
<evidence type="ECO:0000313" key="2">
    <source>
        <dbReference type="Proteomes" id="UP000198836"/>
    </source>
</evidence>